<keyword evidence="2" id="KW-0645">Protease</keyword>
<protein>
    <submittedName>
        <fullName evidence="6">Unannotated protein</fullName>
    </submittedName>
</protein>
<reference evidence="6" key="1">
    <citation type="submission" date="2020-05" db="EMBL/GenBank/DDBJ databases">
        <authorList>
            <person name="Chiriac C."/>
            <person name="Salcher M."/>
            <person name="Ghai R."/>
            <person name="Kavagutti S V."/>
        </authorList>
    </citation>
    <scope>NUCLEOTIDE SEQUENCE</scope>
</reference>
<dbReference type="GO" id="GO:0006508">
    <property type="term" value="P:proteolysis"/>
    <property type="evidence" value="ECO:0007669"/>
    <property type="project" value="UniProtKB-KW"/>
</dbReference>
<evidence type="ECO:0000256" key="4">
    <source>
        <dbReference type="ARBA" id="ARBA00022825"/>
    </source>
</evidence>
<accession>A0A6J6GFR5</accession>
<sequence>MLSPWQSFSARFRSAGFSATAAIASLAIILAFALGDYVGQSRNKSPVEQSISKILAKNPTPPKRNVLERAAIEAVLKASGDQWANYFPKESVDELNQSLEGRYSGIGIWLRKNKTGILEVSNVQPNSPAARAGVLVLDALIDINGVGMDGASIATAVAALRGNPNTSLQIGLERNQEQIRLKVTRESILNGDVVAYQLAPNIVYIQVSAITGQVASEVAVALNKYSHKGGIVLDLRDNPGGLIEVAVDLTSIFLREATIVSYTRKNDSDVILESKKKAVVSSPMTVLINRSTASSAEVIAGALQDHNRAVIIGEKSYGKGTVQEIIELVDGSQLEITIGKYRTPNGRIIDQVGIAPDLLVPESQEIAKALQVLSGLATFSKN</sequence>
<dbReference type="InterPro" id="IPR001478">
    <property type="entry name" value="PDZ"/>
</dbReference>
<dbReference type="Pfam" id="PF03572">
    <property type="entry name" value="Peptidase_S41"/>
    <property type="match status" value="1"/>
</dbReference>
<dbReference type="SMART" id="SM00245">
    <property type="entry name" value="TSPc"/>
    <property type="match status" value="1"/>
</dbReference>
<dbReference type="EMBL" id="CAEZUQ010000005">
    <property type="protein sequence ID" value="CAB4600146.1"/>
    <property type="molecule type" value="Genomic_DNA"/>
</dbReference>
<dbReference type="InterPro" id="IPR005151">
    <property type="entry name" value="Tail-specific_protease"/>
</dbReference>
<dbReference type="Pfam" id="PF17820">
    <property type="entry name" value="PDZ_6"/>
    <property type="match status" value="1"/>
</dbReference>
<dbReference type="GO" id="GO:0008236">
    <property type="term" value="F:serine-type peptidase activity"/>
    <property type="evidence" value="ECO:0007669"/>
    <property type="project" value="UniProtKB-KW"/>
</dbReference>
<dbReference type="NCBIfam" id="TIGR00225">
    <property type="entry name" value="prc"/>
    <property type="match status" value="1"/>
</dbReference>
<dbReference type="InterPro" id="IPR036034">
    <property type="entry name" value="PDZ_sf"/>
</dbReference>
<dbReference type="Gene3D" id="3.30.750.44">
    <property type="match status" value="1"/>
</dbReference>
<dbReference type="SUPFAM" id="SSF52096">
    <property type="entry name" value="ClpP/crotonase"/>
    <property type="match status" value="1"/>
</dbReference>
<gene>
    <name evidence="6" type="ORF">UFOPK1842_00094</name>
</gene>
<name>A0A6J6GFR5_9ZZZZ</name>
<dbReference type="InterPro" id="IPR041489">
    <property type="entry name" value="PDZ_6"/>
</dbReference>
<keyword evidence="4" id="KW-0720">Serine protease</keyword>
<evidence type="ECO:0000313" key="6">
    <source>
        <dbReference type="EMBL" id="CAB4600146.1"/>
    </source>
</evidence>
<evidence type="ECO:0000256" key="2">
    <source>
        <dbReference type="ARBA" id="ARBA00022670"/>
    </source>
</evidence>
<comment type="similarity">
    <text evidence="1">Belongs to the peptidase S41A family.</text>
</comment>
<dbReference type="InterPro" id="IPR004447">
    <property type="entry name" value="Peptidase_S41A"/>
</dbReference>
<evidence type="ECO:0000256" key="1">
    <source>
        <dbReference type="ARBA" id="ARBA00009179"/>
    </source>
</evidence>
<proteinExistence type="inferred from homology"/>
<dbReference type="Gene3D" id="2.30.42.10">
    <property type="match status" value="1"/>
</dbReference>
<dbReference type="GO" id="GO:0007165">
    <property type="term" value="P:signal transduction"/>
    <property type="evidence" value="ECO:0007669"/>
    <property type="project" value="TreeGrafter"/>
</dbReference>
<organism evidence="6">
    <name type="scientific">freshwater metagenome</name>
    <dbReference type="NCBI Taxonomy" id="449393"/>
    <lineage>
        <taxon>unclassified sequences</taxon>
        <taxon>metagenomes</taxon>
        <taxon>ecological metagenomes</taxon>
    </lineage>
</organism>
<evidence type="ECO:0000259" key="5">
    <source>
        <dbReference type="PROSITE" id="PS50106"/>
    </source>
</evidence>
<keyword evidence="3" id="KW-0378">Hydrolase</keyword>
<dbReference type="PANTHER" id="PTHR32060">
    <property type="entry name" value="TAIL-SPECIFIC PROTEASE"/>
    <property type="match status" value="1"/>
</dbReference>
<dbReference type="CDD" id="cd07560">
    <property type="entry name" value="Peptidase_S41_CPP"/>
    <property type="match status" value="1"/>
</dbReference>
<dbReference type="GO" id="GO:0030288">
    <property type="term" value="C:outer membrane-bounded periplasmic space"/>
    <property type="evidence" value="ECO:0007669"/>
    <property type="project" value="TreeGrafter"/>
</dbReference>
<dbReference type="PROSITE" id="PS50106">
    <property type="entry name" value="PDZ"/>
    <property type="match status" value="1"/>
</dbReference>
<dbReference type="GO" id="GO:0004175">
    <property type="term" value="F:endopeptidase activity"/>
    <property type="evidence" value="ECO:0007669"/>
    <property type="project" value="TreeGrafter"/>
</dbReference>
<feature type="domain" description="PDZ" evidence="5">
    <location>
        <begin position="92"/>
        <end position="161"/>
    </location>
</feature>
<dbReference type="PANTHER" id="PTHR32060:SF30">
    <property type="entry name" value="CARBOXY-TERMINAL PROCESSING PROTEASE CTPA"/>
    <property type="match status" value="1"/>
</dbReference>
<dbReference type="SMART" id="SM00228">
    <property type="entry name" value="PDZ"/>
    <property type="match status" value="1"/>
</dbReference>
<dbReference type="Gene3D" id="3.90.226.10">
    <property type="entry name" value="2-enoyl-CoA Hydratase, Chain A, domain 1"/>
    <property type="match status" value="1"/>
</dbReference>
<dbReference type="InterPro" id="IPR029045">
    <property type="entry name" value="ClpP/crotonase-like_dom_sf"/>
</dbReference>
<evidence type="ECO:0000256" key="3">
    <source>
        <dbReference type="ARBA" id="ARBA00022801"/>
    </source>
</evidence>
<dbReference type="AlphaFoldDB" id="A0A6J6GFR5"/>
<dbReference type="SUPFAM" id="SSF50156">
    <property type="entry name" value="PDZ domain-like"/>
    <property type="match status" value="1"/>
</dbReference>